<dbReference type="GO" id="GO:0005524">
    <property type="term" value="F:ATP binding"/>
    <property type="evidence" value="ECO:0007669"/>
    <property type="project" value="UniProtKB-KW"/>
</dbReference>
<dbReference type="InterPro" id="IPR013611">
    <property type="entry name" value="Transp-assoc_OB_typ2"/>
</dbReference>
<dbReference type="SUPFAM" id="SSF50331">
    <property type="entry name" value="MOP-like"/>
    <property type="match status" value="1"/>
</dbReference>
<accession>A0A0D0J6P1</accession>
<dbReference type="OrthoDB" id="9802264at2"/>
<keyword evidence="3" id="KW-0067">ATP-binding</keyword>
<organism evidence="5 6">
    <name type="scientific">Pseudomonas fulva</name>
    <dbReference type="NCBI Taxonomy" id="47880"/>
    <lineage>
        <taxon>Bacteria</taxon>
        <taxon>Pseudomonadati</taxon>
        <taxon>Pseudomonadota</taxon>
        <taxon>Gammaproteobacteria</taxon>
        <taxon>Pseudomonadales</taxon>
        <taxon>Pseudomonadaceae</taxon>
        <taxon>Pseudomonas</taxon>
    </lineage>
</organism>
<dbReference type="InterPro" id="IPR008995">
    <property type="entry name" value="Mo/tungstate-bd_C_term_dom"/>
</dbReference>
<dbReference type="Proteomes" id="UP000032068">
    <property type="component" value="Unassembled WGS sequence"/>
</dbReference>
<dbReference type="AlphaFoldDB" id="A0A0D0J6P1"/>
<dbReference type="InterPro" id="IPR003593">
    <property type="entry name" value="AAA+_ATPase"/>
</dbReference>
<dbReference type="Pfam" id="PF00005">
    <property type="entry name" value="ABC_tran"/>
    <property type="match status" value="1"/>
</dbReference>
<dbReference type="EMBL" id="JXQW01000023">
    <property type="protein sequence ID" value="KIQ01322.1"/>
    <property type="molecule type" value="Genomic_DNA"/>
</dbReference>
<dbReference type="PROSITE" id="PS00211">
    <property type="entry name" value="ABC_TRANSPORTER_1"/>
    <property type="match status" value="1"/>
</dbReference>
<feature type="domain" description="ABC transporter" evidence="4">
    <location>
        <begin position="7"/>
        <end position="237"/>
    </location>
</feature>
<dbReference type="SMART" id="SM00382">
    <property type="entry name" value="AAA"/>
    <property type="match status" value="1"/>
</dbReference>
<reference evidence="5 6" key="1">
    <citation type="submission" date="2014-12" db="EMBL/GenBank/DDBJ databases">
        <title>16Stimator: statistical estimation of ribosomal gene copy numbers from draft genome assemblies.</title>
        <authorList>
            <person name="Perisin M.A."/>
            <person name="Vetter M."/>
            <person name="Gilbert J.A."/>
            <person name="Bergelson J."/>
        </authorList>
    </citation>
    <scope>NUCLEOTIDE SEQUENCE [LARGE SCALE GENOMIC DNA]</scope>
    <source>
        <strain evidence="5 6">MEJ086</strain>
    </source>
</reference>
<dbReference type="PANTHER" id="PTHR42781:SF4">
    <property type="entry name" value="SPERMIDINE_PUTRESCINE IMPORT ATP-BINDING PROTEIN POTA"/>
    <property type="match status" value="1"/>
</dbReference>
<dbReference type="InterPro" id="IPR050093">
    <property type="entry name" value="ABC_SmlMolc_Importer"/>
</dbReference>
<comment type="caution">
    <text evidence="5">The sequence shown here is derived from an EMBL/GenBank/DDBJ whole genome shotgun (WGS) entry which is preliminary data.</text>
</comment>
<evidence type="ECO:0000256" key="2">
    <source>
        <dbReference type="ARBA" id="ARBA00022741"/>
    </source>
</evidence>
<dbReference type="GO" id="GO:0016887">
    <property type="term" value="F:ATP hydrolysis activity"/>
    <property type="evidence" value="ECO:0007669"/>
    <property type="project" value="InterPro"/>
</dbReference>
<dbReference type="PANTHER" id="PTHR42781">
    <property type="entry name" value="SPERMIDINE/PUTRESCINE IMPORT ATP-BINDING PROTEIN POTA"/>
    <property type="match status" value="1"/>
</dbReference>
<dbReference type="InterPro" id="IPR017871">
    <property type="entry name" value="ABC_transporter-like_CS"/>
</dbReference>
<dbReference type="SUPFAM" id="SSF52540">
    <property type="entry name" value="P-loop containing nucleoside triphosphate hydrolases"/>
    <property type="match status" value="1"/>
</dbReference>
<keyword evidence="1" id="KW-0813">Transport</keyword>
<proteinExistence type="predicted"/>
<dbReference type="GO" id="GO:0015697">
    <property type="term" value="P:quaternary ammonium group transport"/>
    <property type="evidence" value="ECO:0007669"/>
    <property type="project" value="UniProtKB-ARBA"/>
</dbReference>
<dbReference type="GO" id="GO:0022857">
    <property type="term" value="F:transmembrane transporter activity"/>
    <property type="evidence" value="ECO:0007669"/>
    <property type="project" value="InterPro"/>
</dbReference>
<dbReference type="PROSITE" id="PS50893">
    <property type="entry name" value="ABC_TRANSPORTER_2"/>
    <property type="match status" value="1"/>
</dbReference>
<evidence type="ECO:0000313" key="5">
    <source>
        <dbReference type="EMBL" id="KIQ01322.1"/>
    </source>
</evidence>
<dbReference type="InterPro" id="IPR003439">
    <property type="entry name" value="ABC_transporter-like_ATP-bd"/>
</dbReference>
<dbReference type="RefSeq" id="WP_042553493.1">
    <property type="nucleotide sequence ID" value="NZ_JXQW01000023.1"/>
</dbReference>
<dbReference type="Pfam" id="PF08402">
    <property type="entry name" value="TOBE_2"/>
    <property type="match status" value="1"/>
</dbReference>
<keyword evidence="2" id="KW-0547">Nucleotide-binding</keyword>
<dbReference type="GO" id="GO:0043190">
    <property type="term" value="C:ATP-binding cassette (ABC) transporter complex"/>
    <property type="evidence" value="ECO:0007669"/>
    <property type="project" value="InterPro"/>
</dbReference>
<evidence type="ECO:0000313" key="6">
    <source>
        <dbReference type="Proteomes" id="UP000032068"/>
    </source>
</evidence>
<sequence>MSGKGQVELVAVHKAYGARVAVTDLHLKIPSGSYCCLLGPSGCGKSTTLRMLAGHEEVSEGDILMDNRNVTEFSPTQRGTAMMFQNYALFPHMSCLDNVAFGLRIAGMARAERHAKARELLALVNMQDYAESYPEQLSGGQQQRVALARALITQPDVVLLDEPLSALDPFLRIRMRKELKAIQKQLGLTFIHVTHSQEEAFALADLAVVMDGGKIQQVAPPRELFERPATPFVAQFIGGHSLMRGELTAREADRVVLSVEGTGQGSLSLAQLGDDYAEAMVGTPLAFSVRCDHLDILPPGSAPPAGQFGLPARVCDVEFQGAFIYVECQTASATPLMVYLADRQRQVPEVGAEVTLAWDAAHLNLFSPQHANPTEEVH</sequence>
<dbReference type="Gene3D" id="3.40.50.300">
    <property type="entry name" value="P-loop containing nucleotide triphosphate hydrolases"/>
    <property type="match status" value="1"/>
</dbReference>
<dbReference type="InterPro" id="IPR027417">
    <property type="entry name" value="P-loop_NTPase"/>
</dbReference>
<protein>
    <submittedName>
        <fullName evidence="5">ABC transporter</fullName>
    </submittedName>
</protein>
<dbReference type="FunFam" id="3.40.50.300:FF:000425">
    <property type="entry name" value="Probable ABC transporter, ATP-binding subunit"/>
    <property type="match status" value="1"/>
</dbReference>
<evidence type="ECO:0000259" key="4">
    <source>
        <dbReference type="PROSITE" id="PS50893"/>
    </source>
</evidence>
<name>A0A0D0J6P1_9PSED</name>
<dbReference type="Gene3D" id="2.40.50.100">
    <property type="match status" value="1"/>
</dbReference>
<gene>
    <name evidence="5" type="ORF">RU08_09215</name>
</gene>
<evidence type="ECO:0000256" key="1">
    <source>
        <dbReference type="ARBA" id="ARBA00022448"/>
    </source>
</evidence>
<evidence type="ECO:0000256" key="3">
    <source>
        <dbReference type="ARBA" id="ARBA00022840"/>
    </source>
</evidence>